<keyword evidence="9 14" id="KW-1133">Transmembrane helix</keyword>
<keyword evidence="7 14" id="KW-0812">Transmembrane</keyword>
<gene>
    <name evidence="16" type="ORF">DFH07DRAFT_145165</name>
</gene>
<feature type="topological domain" description="Lumenal" evidence="14">
    <location>
        <begin position="1"/>
        <end position="20"/>
    </location>
</feature>
<dbReference type="Pfam" id="PF04191">
    <property type="entry name" value="PEMT"/>
    <property type="match status" value="1"/>
</dbReference>
<dbReference type="GO" id="GO:0000773">
    <property type="term" value="F:phosphatidyl-N-methylethanolamine N-methyltransferase activity"/>
    <property type="evidence" value="ECO:0007669"/>
    <property type="project" value="UniProtKB-UniRule"/>
</dbReference>
<evidence type="ECO:0000313" key="17">
    <source>
        <dbReference type="Proteomes" id="UP001215280"/>
    </source>
</evidence>
<evidence type="ECO:0000256" key="10">
    <source>
        <dbReference type="ARBA" id="ARBA00023098"/>
    </source>
</evidence>
<feature type="binding site" evidence="14">
    <location>
        <begin position="107"/>
        <end position="109"/>
    </location>
    <ligand>
        <name>S-adenosyl-L-methionine</name>
        <dbReference type="ChEBI" id="CHEBI:59789"/>
    </ligand>
</feature>
<evidence type="ECO:0000256" key="3">
    <source>
        <dbReference type="ARBA" id="ARBA00022516"/>
    </source>
</evidence>
<evidence type="ECO:0000256" key="2">
    <source>
        <dbReference type="ARBA" id="ARBA00005189"/>
    </source>
</evidence>
<dbReference type="GO" id="GO:0005789">
    <property type="term" value="C:endoplasmic reticulum membrane"/>
    <property type="evidence" value="ECO:0007669"/>
    <property type="project" value="UniProtKB-SubCell"/>
</dbReference>
<dbReference type="AlphaFoldDB" id="A0AAD7I1D7"/>
<reference evidence="16" key="1">
    <citation type="submission" date="2023-03" db="EMBL/GenBank/DDBJ databases">
        <title>Massive genome expansion in bonnet fungi (Mycena s.s.) driven by repeated elements and novel gene families across ecological guilds.</title>
        <authorList>
            <consortium name="Lawrence Berkeley National Laboratory"/>
            <person name="Harder C.B."/>
            <person name="Miyauchi S."/>
            <person name="Viragh M."/>
            <person name="Kuo A."/>
            <person name="Thoen E."/>
            <person name="Andreopoulos B."/>
            <person name="Lu D."/>
            <person name="Skrede I."/>
            <person name="Drula E."/>
            <person name="Henrissat B."/>
            <person name="Morin E."/>
            <person name="Kohler A."/>
            <person name="Barry K."/>
            <person name="LaButti K."/>
            <person name="Morin E."/>
            <person name="Salamov A."/>
            <person name="Lipzen A."/>
            <person name="Mereny Z."/>
            <person name="Hegedus B."/>
            <person name="Baldrian P."/>
            <person name="Stursova M."/>
            <person name="Weitz H."/>
            <person name="Taylor A."/>
            <person name="Grigoriev I.V."/>
            <person name="Nagy L.G."/>
            <person name="Martin F."/>
            <person name="Kauserud H."/>
        </authorList>
    </citation>
    <scope>NUCLEOTIDE SEQUENCE</scope>
    <source>
        <strain evidence="16">CBHHK188m</strain>
    </source>
</reference>
<evidence type="ECO:0000256" key="12">
    <source>
        <dbReference type="ARBA" id="ARBA00023209"/>
    </source>
</evidence>
<feature type="topological domain" description="Lumenal" evidence="14">
    <location>
        <begin position="42"/>
        <end position="53"/>
    </location>
</feature>
<feature type="topological domain" description="Cytoplasmic" evidence="14">
    <location>
        <begin position="76"/>
        <end position="102"/>
    </location>
</feature>
<organism evidence="16 17">
    <name type="scientific">Mycena maculata</name>
    <dbReference type="NCBI Taxonomy" id="230809"/>
    <lineage>
        <taxon>Eukaryota</taxon>
        <taxon>Fungi</taxon>
        <taxon>Dikarya</taxon>
        <taxon>Basidiomycota</taxon>
        <taxon>Agaricomycotina</taxon>
        <taxon>Agaricomycetes</taxon>
        <taxon>Agaricomycetidae</taxon>
        <taxon>Agaricales</taxon>
        <taxon>Marasmiineae</taxon>
        <taxon>Mycenaceae</taxon>
        <taxon>Mycena</taxon>
    </lineage>
</organism>
<evidence type="ECO:0000256" key="1">
    <source>
        <dbReference type="ARBA" id="ARBA00004969"/>
    </source>
</evidence>
<dbReference type="PROSITE" id="PS51599">
    <property type="entry name" value="SAM_PEMT_PEM2"/>
    <property type="match status" value="1"/>
</dbReference>
<keyword evidence="3 14" id="KW-0444">Lipid biosynthesis</keyword>
<dbReference type="PIRSF" id="PIRSF005444">
    <property type="entry name" value="PEMT"/>
    <property type="match status" value="1"/>
</dbReference>
<evidence type="ECO:0000256" key="5">
    <source>
        <dbReference type="ARBA" id="ARBA00022679"/>
    </source>
</evidence>
<accession>A0AAD7I1D7</accession>
<keyword evidence="17" id="KW-1185">Reference proteome</keyword>
<comment type="similarity">
    <text evidence="14">Belongs to the class VI-like SAM-binding methyltransferase superfamily. PEMT/PEM2 methyltransferase family.</text>
</comment>
<comment type="catalytic activity">
    <reaction evidence="14">
        <text>a 1,2-diacyl-sn-glycero-3-phospho-N-methylethanolamine + S-adenosyl-L-methionine = a 1,2-diacyl-sn-glycero-3-phospho-N,N-dimethylethanolamine + S-adenosyl-L-homocysteine + H(+)</text>
        <dbReference type="Rhea" id="RHEA:32735"/>
        <dbReference type="ChEBI" id="CHEBI:15378"/>
        <dbReference type="ChEBI" id="CHEBI:57856"/>
        <dbReference type="ChEBI" id="CHEBI:59789"/>
        <dbReference type="ChEBI" id="CHEBI:64572"/>
        <dbReference type="ChEBI" id="CHEBI:64573"/>
        <dbReference type="EC" id="2.1.1.71"/>
    </reaction>
</comment>
<comment type="caution">
    <text evidence="16">The sequence shown here is derived from an EMBL/GenBank/DDBJ whole genome shotgun (WGS) entry which is preliminary data.</text>
</comment>
<dbReference type="GO" id="GO:0032259">
    <property type="term" value="P:methylation"/>
    <property type="evidence" value="ECO:0007669"/>
    <property type="project" value="UniProtKB-KW"/>
</dbReference>
<keyword evidence="6 14" id="KW-0949">S-adenosyl-L-methionine</keyword>
<keyword evidence="10 14" id="KW-0443">Lipid metabolism</keyword>
<feature type="transmembrane region" description="Helical" evidence="15">
    <location>
        <begin position="100"/>
        <end position="120"/>
    </location>
</feature>
<evidence type="ECO:0000256" key="7">
    <source>
        <dbReference type="ARBA" id="ARBA00022692"/>
    </source>
</evidence>
<evidence type="ECO:0000256" key="14">
    <source>
        <dbReference type="HAMAP-Rule" id="MF_03216"/>
    </source>
</evidence>
<keyword evidence="12 14" id="KW-0594">Phospholipid biosynthesis</keyword>
<name>A0AAD7I1D7_9AGAR</name>
<comment type="catalytic activity">
    <reaction evidence="14">
        <text>a 1,2-diacyl-sn-glycero-3-phospho-N,N-dimethylethanolamine + S-adenosyl-L-methionine = a 1,2-diacyl-sn-glycero-3-phosphocholine + S-adenosyl-L-homocysteine + H(+)</text>
        <dbReference type="Rhea" id="RHEA:32739"/>
        <dbReference type="ChEBI" id="CHEBI:15378"/>
        <dbReference type="ChEBI" id="CHEBI:57643"/>
        <dbReference type="ChEBI" id="CHEBI:57856"/>
        <dbReference type="ChEBI" id="CHEBI:59789"/>
        <dbReference type="ChEBI" id="CHEBI:64572"/>
    </reaction>
</comment>
<dbReference type="EMBL" id="JARJLG010000179">
    <property type="protein sequence ID" value="KAJ7731936.1"/>
    <property type="molecule type" value="Genomic_DNA"/>
</dbReference>
<evidence type="ECO:0000313" key="16">
    <source>
        <dbReference type="EMBL" id="KAJ7731936.1"/>
    </source>
</evidence>
<keyword evidence="8 14" id="KW-0256">Endoplasmic reticulum</keyword>
<dbReference type="InterPro" id="IPR007318">
    <property type="entry name" value="Phopholipid_MeTrfase"/>
</dbReference>
<comment type="pathway">
    <text evidence="2">Lipid metabolism.</text>
</comment>
<dbReference type="InterPro" id="IPR024960">
    <property type="entry name" value="PEMT/MFAP"/>
</dbReference>
<dbReference type="Proteomes" id="UP001215280">
    <property type="component" value="Unassembled WGS sequence"/>
</dbReference>
<dbReference type="PANTHER" id="PTHR15458">
    <property type="entry name" value="PHOSPHATIDYLETHANOLAMINE N-METHYLTRANSFERASE"/>
    <property type="match status" value="1"/>
</dbReference>
<evidence type="ECO:0000256" key="9">
    <source>
        <dbReference type="ARBA" id="ARBA00022989"/>
    </source>
</evidence>
<proteinExistence type="inferred from homology"/>
<evidence type="ECO:0000256" key="8">
    <source>
        <dbReference type="ARBA" id="ARBA00022824"/>
    </source>
</evidence>
<dbReference type="EC" id="2.1.1.71" evidence="14"/>
<evidence type="ECO:0000256" key="15">
    <source>
        <dbReference type="SAM" id="Phobius"/>
    </source>
</evidence>
<feature type="intramembrane region" description="Helical" evidence="14">
    <location>
        <begin position="21"/>
        <end position="41"/>
    </location>
</feature>
<protein>
    <recommendedName>
        <fullName evidence="14">Phosphatidyl-N-methylethanolamine N-methyltransferase</fullName>
        <ecNumber evidence="14">2.1.1.71</ecNumber>
    </recommendedName>
    <alternativeName>
        <fullName evidence="14">Phospholipid methyltransferase</fullName>
        <shortName evidence="14">PLMT</shortName>
    </alternativeName>
</protein>
<dbReference type="PANTHER" id="PTHR15458:SF5">
    <property type="entry name" value="PHOSPHATIDYLETHANOLAMINE N-METHYLTRANSFERASE"/>
    <property type="match status" value="1"/>
</dbReference>
<feature type="transmembrane region" description="Helical" evidence="15">
    <location>
        <begin position="20"/>
        <end position="40"/>
    </location>
</feature>
<feature type="topological domain" description="Lumenal" evidence="14">
    <location>
        <begin position="124"/>
        <end position="166"/>
    </location>
</feature>
<sequence length="207" mass="23464">MVSYSLIDLARTWLLVDFTQFSMTLSLLSIIFIPVAWTTVARNEYRNKTLTRMFRGNARYGCYFFAAIIFSAGLARDALYHRALADQPRRAMLPTPLDTLVPAALFLLGQTLVVTSTWALGITGTFHGDYFGIFMDHRAEGSPFKVLRDRMYKGSTLSFAAAALWYERPAGFLISLHVYGVYLIALRFEEPFTDVIYAGRAESQRSR</sequence>
<keyword evidence="5 14" id="KW-0808">Transferase</keyword>
<evidence type="ECO:0000256" key="13">
    <source>
        <dbReference type="ARBA" id="ARBA00023264"/>
    </source>
</evidence>
<dbReference type="HAMAP" id="MF_03216">
    <property type="entry name" value="PLMT"/>
    <property type="match status" value="1"/>
</dbReference>
<comment type="function">
    <text evidence="14">Catalyzes the second two steps of the methylation pathway of phosphatidylcholine biosynthesis, the SAM-dependent methylation of phosphatidylmonomethylethanolamine (PMME) to phosphatidyldimethylethanolamine (PDME) and of PDME to phosphatidylcholine (PC).</text>
</comment>
<feature type="binding site" evidence="14">
    <location>
        <begin position="189"/>
        <end position="190"/>
    </location>
    <ligand>
        <name>S-adenosyl-L-methionine</name>
        <dbReference type="ChEBI" id="CHEBI:59789"/>
    </ligand>
</feature>
<dbReference type="GO" id="GO:0006656">
    <property type="term" value="P:phosphatidylcholine biosynthetic process"/>
    <property type="evidence" value="ECO:0007669"/>
    <property type="project" value="UniProtKB-UniRule"/>
</dbReference>
<comment type="pathway">
    <text evidence="1 14">Phospholipid metabolism; phosphatidylcholine biosynthesis.</text>
</comment>
<keyword evidence="14" id="KW-0496">Mitochondrion</keyword>
<feature type="transmembrane region" description="Helical" evidence="15">
    <location>
        <begin position="60"/>
        <end position="80"/>
    </location>
</feature>
<evidence type="ECO:0000256" key="4">
    <source>
        <dbReference type="ARBA" id="ARBA00022603"/>
    </source>
</evidence>
<evidence type="ECO:0000256" key="6">
    <source>
        <dbReference type="ARBA" id="ARBA00022691"/>
    </source>
</evidence>
<comment type="subcellular location">
    <subcellularLocation>
        <location evidence="14">Endoplasmic reticulum membrane</location>
        <topology evidence="14">Multi-pass membrane protein</topology>
    </subcellularLocation>
    <subcellularLocation>
        <location evidence="14">Mitochondrion membrane</location>
        <topology evidence="14">Multi-pass membrane protein</topology>
    </subcellularLocation>
</comment>
<evidence type="ECO:0000256" key="11">
    <source>
        <dbReference type="ARBA" id="ARBA00023136"/>
    </source>
</evidence>
<dbReference type="GO" id="GO:0031966">
    <property type="term" value="C:mitochondrial membrane"/>
    <property type="evidence" value="ECO:0007669"/>
    <property type="project" value="UniProtKB-SubCell"/>
</dbReference>
<keyword evidence="11 14" id="KW-0472">Membrane</keyword>
<keyword evidence="4 14" id="KW-0489">Methyltransferase</keyword>
<feature type="topological domain" description="Cytoplasmic" evidence="14">
    <location>
        <begin position="188"/>
        <end position="207"/>
    </location>
</feature>
<keyword evidence="13 14" id="KW-1208">Phospholipid metabolism</keyword>